<dbReference type="InterPro" id="IPR004302">
    <property type="entry name" value="Cellulose/chitin-bd_N"/>
</dbReference>
<dbReference type="SUPFAM" id="SSF49384">
    <property type="entry name" value="Carbohydrate-binding domain"/>
    <property type="match status" value="1"/>
</dbReference>
<keyword evidence="3" id="KW-0812">Transmembrane</keyword>
<protein>
    <submittedName>
        <fullName evidence="5">Chitin-binding protein</fullName>
    </submittedName>
</protein>
<sequence length="373" mass="39192">MLRFSESAPDGPRQPGGGSKKAPSPKALVWRASAIFGACLTLLTTLVVVTFGAGNASAHGAVSDPPSRHYGCHNRWPNGPTQQMATEDPMCYQAWQANPSAMYNWNGLFREGVAGNHQGAIPDGQLCSGGLTFDGRYAAMDKVGAWNAPNRPNQFTMNLNDTSSHGADYIRVYSTKQGFNPKTQALKWGDLELVGQTGRIPTGTRTPIEVNAPGRSGHHILFTVWQASHLDQSYYACSDVNFNGGTTTTTTPTSTTSTSTTTTTTTSTTTTTNPVAGCSATYRVTSQWSGGFQGEVRVAAGTTPINGWTVSWTFANGERINSSWSSTLTTSGSTITARNAAYNGSVGVGSSASFGFVASGTSANAYTLTCAAS</sequence>
<dbReference type="CDD" id="cd21177">
    <property type="entry name" value="LPMO_AA10"/>
    <property type="match status" value="1"/>
</dbReference>
<dbReference type="PANTHER" id="PTHR34823:SF1">
    <property type="entry name" value="CHITIN-BINDING TYPE-4 DOMAIN-CONTAINING PROTEIN"/>
    <property type="match status" value="1"/>
</dbReference>
<dbReference type="Gene3D" id="2.70.50.50">
    <property type="entry name" value="chitin-binding protein cbp21"/>
    <property type="match status" value="1"/>
</dbReference>
<keyword evidence="6" id="KW-1185">Reference proteome</keyword>
<proteinExistence type="predicted"/>
<dbReference type="Pfam" id="PF00553">
    <property type="entry name" value="CBM_2"/>
    <property type="match status" value="1"/>
</dbReference>
<feature type="region of interest" description="Disordered" evidence="2">
    <location>
        <begin position="1"/>
        <end position="24"/>
    </location>
</feature>
<dbReference type="SUPFAM" id="SSF81296">
    <property type="entry name" value="E set domains"/>
    <property type="match status" value="1"/>
</dbReference>
<feature type="region of interest" description="Disordered" evidence="2">
    <location>
        <begin position="246"/>
        <end position="271"/>
    </location>
</feature>
<evidence type="ECO:0000256" key="1">
    <source>
        <dbReference type="ARBA" id="ARBA00022729"/>
    </source>
</evidence>
<feature type="transmembrane region" description="Helical" evidence="3">
    <location>
        <begin position="28"/>
        <end position="53"/>
    </location>
</feature>
<dbReference type="PANTHER" id="PTHR34823">
    <property type="entry name" value="GLCNAC-BINDING PROTEIN A"/>
    <property type="match status" value="1"/>
</dbReference>
<dbReference type="InterPro" id="IPR001919">
    <property type="entry name" value="CBD2"/>
</dbReference>
<evidence type="ECO:0000259" key="4">
    <source>
        <dbReference type="PROSITE" id="PS51173"/>
    </source>
</evidence>
<dbReference type="InterPro" id="IPR008965">
    <property type="entry name" value="CBM2/CBM3_carb-bd_dom_sf"/>
</dbReference>
<evidence type="ECO:0000256" key="2">
    <source>
        <dbReference type="SAM" id="MobiDB-lite"/>
    </source>
</evidence>
<dbReference type="GO" id="GO:0005975">
    <property type="term" value="P:carbohydrate metabolic process"/>
    <property type="evidence" value="ECO:0007669"/>
    <property type="project" value="InterPro"/>
</dbReference>
<keyword evidence="1" id="KW-0732">Signal</keyword>
<dbReference type="Gene3D" id="2.60.40.290">
    <property type="match status" value="1"/>
</dbReference>
<accession>A0A7W9HII8</accession>
<organism evidence="5 6">
    <name type="scientific">Saccharothrix ecbatanensis</name>
    <dbReference type="NCBI Taxonomy" id="1105145"/>
    <lineage>
        <taxon>Bacteria</taxon>
        <taxon>Bacillati</taxon>
        <taxon>Actinomycetota</taxon>
        <taxon>Actinomycetes</taxon>
        <taxon>Pseudonocardiales</taxon>
        <taxon>Pseudonocardiaceae</taxon>
        <taxon>Saccharothrix</taxon>
    </lineage>
</organism>
<keyword evidence="3" id="KW-0472">Membrane</keyword>
<evidence type="ECO:0000256" key="3">
    <source>
        <dbReference type="SAM" id="Phobius"/>
    </source>
</evidence>
<dbReference type="InterPro" id="IPR012291">
    <property type="entry name" value="CBM2_carb-bd_dom_sf"/>
</dbReference>
<feature type="domain" description="CBM2" evidence="4">
    <location>
        <begin position="271"/>
        <end position="373"/>
    </location>
</feature>
<evidence type="ECO:0000313" key="5">
    <source>
        <dbReference type="EMBL" id="MBB5802845.1"/>
    </source>
</evidence>
<dbReference type="GO" id="GO:0004553">
    <property type="term" value="F:hydrolase activity, hydrolyzing O-glycosyl compounds"/>
    <property type="evidence" value="ECO:0007669"/>
    <property type="project" value="InterPro"/>
</dbReference>
<comment type="caution">
    <text evidence="5">The sequence shown here is derived from an EMBL/GenBank/DDBJ whole genome shotgun (WGS) entry which is preliminary data.</text>
</comment>
<evidence type="ECO:0000313" key="6">
    <source>
        <dbReference type="Proteomes" id="UP000552097"/>
    </source>
</evidence>
<dbReference type="Proteomes" id="UP000552097">
    <property type="component" value="Unassembled WGS sequence"/>
</dbReference>
<reference evidence="5 6" key="1">
    <citation type="submission" date="2020-08" db="EMBL/GenBank/DDBJ databases">
        <title>Sequencing the genomes of 1000 actinobacteria strains.</title>
        <authorList>
            <person name="Klenk H.-P."/>
        </authorList>
    </citation>
    <scope>NUCLEOTIDE SEQUENCE [LARGE SCALE GENOMIC DNA]</scope>
    <source>
        <strain evidence="5 6">DSM 45486</strain>
    </source>
</reference>
<keyword evidence="3" id="KW-1133">Transmembrane helix</keyword>
<dbReference type="RefSeq" id="WP_184919803.1">
    <property type="nucleotide sequence ID" value="NZ_JACHMO010000001.1"/>
</dbReference>
<dbReference type="GO" id="GO:0030247">
    <property type="term" value="F:polysaccharide binding"/>
    <property type="evidence" value="ECO:0007669"/>
    <property type="project" value="UniProtKB-UniRule"/>
</dbReference>
<name>A0A7W9HII8_9PSEU</name>
<gene>
    <name evidence="5" type="ORF">F4560_002613</name>
</gene>
<dbReference type="AlphaFoldDB" id="A0A7W9HII8"/>
<dbReference type="EMBL" id="JACHMO010000001">
    <property type="protein sequence ID" value="MBB5802845.1"/>
    <property type="molecule type" value="Genomic_DNA"/>
</dbReference>
<dbReference type="InterPro" id="IPR014756">
    <property type="entry name" value="Ig_E-set"/>
</dbReference>
<dbReference type="PROSITE" id="PS51173">
    <property type="entry name" value="CBM2"/>
    <property type="match status" value="1"/>
</dbReference>
<dbReference type="SMART" id="SM00637">
    <property type="entry name" value="CBD_II"/>
    <property type="match status" value="1"/>
</dbReference>
<dbReference type="InterPro" id="IPR051024">
    <property type="entry name" value="GlcNAc_Chitin_IntDeg"/>
</dbReference>
<dbReference type="Pfam" id="PF03067">
    <property type="entry name" value="LPMO_10"/>
    <property type="match status" value="1"/>
</dbReference>